<keyword evidence="1" id="KW-1133">Transmembrane helix</keyword>
<feature type="transmembrane region" description="Helical" evidence="1">
    <location>
        <begin position="232"/>
        <end position="252"/>
    </location>
</feature>
<reference evidence="3 4" key="1">
    <citation type="submission" date="2024-09" db="EMBL/GenBank/DDBJ databases">
        <authorList>
            <person name="Sun Q."/>
            <person name="Mori K."/>
        </authorList>
    </citation>
    <scope>NUCLEOTIDE SEQUENCE [LARGE SCALE GENOMIC DNA]</scope>
    <source>
        <strain evidence="3 4">TBRC 0563</strain>
    </source>
</reference>
<evidence type="ECO:0000313" key="3">
    <source>
        <dbReference type="EMBL" id="MFB9837012.1"/>
    </source>
</evidence>
<keyword evidence="1" id="KW-0812">Transmembrane</keyword>
<protein>
    <submittedName>
        <fullName evidence="3">Helix-turn-helix transcriptional regulator</fullName>
    </submittedName>
</protein>
<name>A0ABV5YPN7_9ACTN</name>
<dbReference type="Pfam" id="PF03551">
    <property type="entry name" value="PadR"/>
    <property type="match status" value="1"/>
</dbReference>
<dbReference type="SUPFAM" id="SSF46785">
    <property type="entry name" value="Winged helix' DNA-binding domain"/>
    <property type="match status" value="1"/>
</dbReference>
<dbReference type="RefSeq" id="WP_378209796.1">
    <property type="nucleotide sequence ID" value="NZ_JBHLZP010000333.1"/>
</dbReference>
<dbReference type="InterPro" id="IPR036390">
    <property type="entry name" value="WH_DNA-bd_sf"/>
</dbReference>
<dbReference type="PANTHER" id="PTHR43252:SF2">
    <property type="entry name" value="TRANSCRIPTION REGULATOR, PADR-LIKE FAMILY"/>
    <property type="match status" value="1"/>
</dbReference>
<dbReference type="InterPro" id="IPR005149">
    <property type="entry name" value="Tscrpt_reg_PadR_N"/>
</dbReference>
<evidence type="ECO:0000259" key="2">
    <source>
        <dbReference type="Pfam" id="PF03551"/>
    </source>
</evidence>
<feature type="transmembrane region" description="Helical" evidence="1">
    <location>
        <begin position="203"/>
        <end position="226"/>
    </location>
</feature>
<keyword evidence="4" id="KW-1185">Reference proteome</keyword>
<feature type="domain" description="Transcription regulator PadR N-terminal" evidence="2">
    <location>
        <begin position="5"/>
        <end position="80"/>
    </location>
</feature>
<dbReference type="Proteomes" id="UP001589627">
    <property type="component" value="Unassembled WGS sequence"/>
</dbReference>
<sequence length="269" mass="27351">MQDALLAMLAKEPSPGYDLRARLRRALGPLGESMNAGQVCAALTRLEKAGLVGCEPADGLPNRPDRKVYALTPAGQQRVADRLREVSWPKPDLADLHLKLAAAAAARLIEPAIINPSAGLITAATRPTGGTIAITTIVVLAVAGLMTLGPTVRARRTATVTALADTAHQPQHPGAPDQGVRVAADALGATPGQITAGLSTAQLLPTLPGAFAGIPLGVILCLALSAPNAAWPSAWLLLAVLPATAALGAVPARIAAHRSVARTLSAEAA</sequence>
<keyword evidence="1" id="KW-0472">Membrane</keyword>
<evidence type="ECO:0000313" key="4">
    <source>
        <dbReference type="Proteomes" id="UP001589627"/>
    </source>
</evidence>
<comment type="caution">
    <text evidence="3">The sequence shown here is derived from an EMBL/GenBank/DDBJ whole genome shotgun (WGS) entry which is preliminary data.</text>
</comment>
<dbReference type="InterPro" id="IPR036388">
    <property type="entry name" value="WH-like_DNA-bd_sf"/>
</dbReference>
<feature type="transmembrane region" description="Helical" evidence="1">
    <location>
        <begin position="130"/>
        <end position="148"/>
    </location>
</feature>
<dbReference type="Gene3D" id="1.10.10.10">
    <property type="entry name" value="Winged helix-like DNA-binding domain superfamily/Winged helix DNA-binding domain"/>
    <property type="match status" value="1"/>
</dbReference>
<evidence type="ECO:0000256" key="1">
    <source>
        <dbReference type="SAM" id="Phobius"/>
    </source>
</evidence>
<proteinExistence type="predicted"/>
<gene>
    <name evidence="3" type="ORF">ACFFNX_33055</name>
</gene>
<accession>A0ABV5YPN7</accession>
<dbReference type="PANTHER" id="PTHR43252">
    <property type="entry name" value="TRANSCRIPTIONAL REGULATOR YQJI"/>
    <property type="match status" value="1"/>
</dbReference>
<dbReference type="EMBL" id="JBHLZP010000333">
    <property type="protein sequence ID" value="MFB9837012.1"/>
    <property type="molecule type" value="Genomic_DNA"/>
</dbReference>
<organism evidence="3 4">
    <name type="scientific">Actinoallomurus acaciae</name>
    <dbReference type="NCBI Taxonomy" id="502577"/>
    <lineage>
        <taxon>Bacteria</taxon>
        <taxon>Bacillati</taxon>
        <taxon>Actinomycetota</taxon>
        <taxon>Actinomycetes</taxon>
        <taxon>Streptosporangiales</taxon>
        <taxon>Thermomonosporaceae</taxon>
        <taxon>Actinoallomurus</taxon>
    </lineage>
</organism>